<proteinExistence type="inferred from homology"/>
<dbReference type="InParanoid" id="A0A6P8HPN6"/>
<dbReference type="FunCoup" id="A0A6P8HPN6">
    <property type="interactions" value="1300"/>
</dbReference>
<evidence type="ECO:0000256" key="6">
    <source>
        <dbReference type="ARBA" id="ARBA00023170"/>
    </source>
</evidence>
<name>A0A6P8HPN6_ACTTE</name>
<evidence type="ECO:0000256" key="8">
    <source>
        <dbReference type="RuleBase" id="RU000688"/>
    </source>
</evidence>
<gene>
    <name evidence="13" type="primary">LOC116291561</name>
</gene>
<dbReference type="PRINTS" id="PR00237">
    <property type="entry name" value="GPCRRHODOPSN"/>
</dbReference>
<dbReference type="GeneID" id="116291561"/>
<accession>A0A6P8HPN6</accession>
<dbReference type="PANTHER" id="PTHR24243:SF208">
    <property type="entry name" value="PYROKININ-1 RECEPTOR"/>
    <property type="match status" value="1"/>
</dbReference>
<dbReference type="Gene3D" id="1.20.1070.10">
    <property type="entry name" value="Rhodopsin 7-helix transmembrane proteins"/>
    <property type="match status" value="1"/>
</dbReference>
<feature type="transmembrane region" description="Helical" evidence="10">
    <location>
        <begin position="258"/>
        <end position="284"/>
    </location>
</feature>
<evidence type="ECO:0000313" key="13">
    <source>
        <dbReference type="RefSeq" id="XP_031554602.1"/>
    </source>
</evidence>
<keyword evidence="12" id="KW-1185">Reference proteome</keyword>
<evidence type="ECO:0000256" key="3">
    <source>
        <dbReference type="ARBA" id="ARBA00022989"/>
    </source>
</evidence>
<dbReference type="Pfam" id="PF00001">
    <property type="entry name" value="7tm_1"/>
    <property type="match status" value="1"/>
</dbReference>
<dbReference type="KEGG" id="aten:116291561"/>
<evidence type="ECO:0000256" key="7">
    <source>
        <dbReference type="ARBA" id="ARBA00023224"/>
    </source>
</evidence>
<reference evidence="13" key="1">
    <citation type="submission" date="2025-08" db="UniProtKB">
        <authorList>
            <consortium name="RefSeq"/>
        </authorList>
    </citation>
    <scope>IDENTIFICATION</scope>
    <source>
        <tissue evidence="13">Tentacle</tissue>
    </source>
</reference>
<feature type="domain" description="G-protein coupled receptors family 1 profile" evidence="11">
    <location>
        <begin position="50"/>
        <end position="317"/>
    </location>
</feature>
<evidence type="ECO:0000259" key="11">
    <source>
        <dbReference type="PROSITE" id="PS50262"/>
    </source>
</evidence>
<organism evidence="12 13">
    <name type="scientific">Actinia tenebrosa</name>
    <name type="common">Australian red waratah sea anemone</name>
    <dbReference type="NCBI Taxonomy" id="6105"/>
    <lineage>
        <taxon>Eukaryota</taxon>
        <taxon>Metazoa</taxon>
        <taxon>Cnidaria</taxon>
        <taxon>Anthozoa</taxon>
        <taxon>Hexacorallia</taxon>
        <taxon>Actiniaria</taxon>
        <taxon>Actiniidae</taxon>
        <taxon>Actinia</taxon>
    </lineage>
</organism>
<comment type="similarity">
    <text evidence="8">Belongs to the G-protein coupled receptor 1 family.</text>
</comment>
<dbReference type="Proteomes" id="UP000515163">
    <property type="component" value="Unplaced"/>
</dbReference>
<feature type="compositionally biased region" description="Polar residues" evidence="9">
    <location>
        <begin position="1"/>
        <end position="17"/>
    </location>
</feature>
<dbReference type="PROSITE" id="PS00237">
    <property type="entry name" value="G_PROTEIN_RECEP_F1_1"/>
    <property type="match status" value="1"/>
</dbReference>
<keyword evidence="7 8" id="KW-0807">Transducer</keyword>
<keyword evidence="4 8" id="KW-0297">G-protein coupled receptor</keyword>
<feature type="transmembrane region" description="Helical" evidence="10">
    <location>
        <begin position="296"/>
        <end position="320"/>
    </location>
</feature>
<dbReference type="PROSITE" id="PS50262">
    <property type="entry name" value="G_PROTEIN_RECEP_F1_2"/>
    <property type="match status" value="1"/>
</dbReference>
<sequence length="380" mass="43430">MNLSYSYRESNNTTAAPNSKCPEWGQENSTLFQVVFISLYSIMGLTALFGNSFLVKIIFSTPRMKTSFNYFIANMAISDIIVQFCVIPRIITDILYEARRWLIGDTIGQILCKLLYYVQDVCTAVSIECIVLIAIDRFLAVVTPTKVRSTSRGKLRVVIIIMTWIIAMVLHAPYLHFTNIRKVAPDVMYCTIDWSPLPDAVHTKYMSILIVLLFLIPLGIITILYSIIFMIVKRRKIPGHQSSDRRQFRHYEKAKTNVLQLSIAVVAVFIISWTPTIVNLLLLMTKWGWRVPCDMIPFRFFALFMNYSNTATNPWIYFVLSANYRQGIRKLIPCAQWKAQYQKRLSSRTKSGTWATHQTDSGAEADIGQTLPELSACTAV</sequence>
<dbReference type="GO" id="GO:0004930">
    <property type="term" value="F:G protein-coupled receptor activity"/>
    <property type="evidence" value="ECO:0007669"/>
    <property type="project" value="UniProtKB-KW"/>
</dbReference>
<keyword evidence="2 8" id="KW-0812">Transmembrane</keyword>
<dbReference type="OrthoDB" id="6435638at2759"/>
<keyword evidence="6 8" id="KW-0675">Receptor</keyword>
<evidence type="ECO:0000256" key="2">
    <source>
        <dbReference type="ARBA" id="ARBA00022692"/>
    </source>
</evidence>
<comment type="subcellular location">
    <subcellularLocation>
        <location evidence="1">Membrane</location>
        <topology evidence="1">Multi-pass membrane protein</topology>
    </subcellularLocation>
</comment>
<dbReference type="PANTHER" id="PTHR24243">
    <property type="entry name" value="G-PROTEIN COUPLED RECEPTOR"/>
    <property type="match status" value="1"/>
</dbReference>
<feature type="transmembrane region" description="Helical" evidence="10">
    <location>
        <begin position="34"/>
        <end position="59"/>
    </location>
</feature>
<dbReference type="SMART" id="SM01381">
    <property type="entry name" value="7TM_GPCR_Srsx"/>
    <property type="match status" value="1"/>
</dbReference>
<evidence type="ECO:0000256" key="5">
    <source>
        <dbReference type="ARBA" id="ARBA00023136"/>
    </source>
</evidence>
<dbReference type="InterPro" id="IPR017452">
    <property type="entry name" value="GPCR_Rhodpsn_7TM"/>
</dbReference>
<feature type="transmembrane region" description="Helical" evidence="10">
    <location>
        <begin position="155"/>
        <end position="175"/>
    </location>
</feature>
<feature type="transmembrane region" description="Helical" evidence="10">
    <location>
        <begin position="205"/>
        <end position="232"/>
    </location>
</feature>
<evidence type="ECO:0000256" key="4">
    <source>
        <dbReference type="ARBA" id="ARBA00023040"/>
    </source>
</evidence>
<evidence type="ECO:0000256" key="1">
    <source>
        <dbReference type="ARBA" id="ARBA00004141"/>
    </source>
</evidence>
<dbReference type="InterPro" id="IPR000276">
    <property type="entry name" value="GPCR_Rhodpsn"/>
</dbReference>
<evidence type="ECO:0000256" key="10">
    <source>
        <dbReference type="SAM" id="Phobius"/>
    </source>
</evidence>
<keyword evidence="5 10" id="KW-0472">Membrane</keyword>
<dbReference type="AlphaFoldDB" id="A0A6P8HPN6"/>
<feature type="region of interest" description="Disordered" evidence="9">
    <location>
        <begin position="1"/>
        <end position="21"/>
    </location>
</feature>
<dbReference type="RefSeq" id="XP_031554602.1">
    <property type="nucleotide sequence ID" value="XM_031698742.1"/>
</dbReference>
<keyword evidence="3 10" id="KW-1133">Transmembrane helix</keyword>
<dbReference type="SUPFAM" id="SSF81321">
    <property type="entry name" value="Family A G protein-coupled receptor-like"/>
    <property type="match status" value="1"/>
</dbReference>
<dbReference type="GO" id="GO:0016020">
    <property type="term" value="C:membrane"/>
    <property type="evidence" value="ECO:0007669"/>
    <property type="project" value="UniProtKB-SubCell"/>
</dbReference>
<evidence type="ECO:0000256" key="9">
    <source>
        <dbReference type="SAM" id="MobiDB-lite"/>
    </source>
</evidence>
<evidence type="ECO:0000313" key="12">
    <source>
        <dbReference type="Proteomes" id="UP000515163"/>
    </source>
</evidence>
<protein>
    <submittedName>
        <fullName evidence="13">Neuropeptide SIFamide receptor-like</fullName>
    </submittedName>
</protein>
<dbReference type="CDD" id="cd00637">
    <property type="entry name" value="7tm_classA_rhodopsin-like"/>
    <property type="match status" value="1"/>
</dbReference>